<dbReference type="Gene3D" id="1.10.540.10">
    <property type="entry name" value="Acyl-CoA dehydrogenase/oxidase, N-terminal domain"/>
    <property type="match status" value="1"/>
</dbReference>
<keyword evidence="5" id="KW-0560">Oxidoreductase</keyword>
<sequence length="392" mass="41850">MSDKLDTILQAARDHAEQVILPNVDAWNAAKKWPRDASDKAGAAGLTGLYAPEEFGGQALPLAEGIQVYEQLGRGDGAYAFALSMHNICTFAGCGYGADAFKEKWARDLTSGRKLANFALTEPQSGSDATNMYSRAVVNDDGTWTISGAKAWVSLATEADIYFTVVKTSDAPGHKDMAMIAIPADAPGLSFGPLYDTPSYNFLPLAEMYMDKVVVDETNIILRIGQGLQGALMAIDIARVSIASGCCGLMQSALDTALSYSKNRKMFGGRNLDLDGIQWMLGEVATDLEASKLLYRKAAEFLGTPEGPLMAAHAKRFVPDAAVKAANTCTQVLGGAGLLQPYGLDRLSRLAQMLRIVDGTTEISRVVIGRALQKRAATLPDLPVPKGFGETD</sequence>
<dbReference type="SUPFAM" id="SSF47203">
    <property type="entry name" value="Acyl-CoA dehydrogenase C-terminal domain-like"/>
    <property type="match status" value="1"/>
</dbReference>
<protein>
    <submittedName>
        <fullName evidence="9">Acyl-CoA dehydrogenase</fullName>
    </submittedName>
</protein>
<evidence type="ECO:0000256" key="4">
    <source>
        <dbReference type="ARBA" id="ARBA00022827"/>
    </source>
</evidence>
<evidence type="ECO:0000256" key="5">
    <source>
        <dbReference type="RuleBase" id="RU362125"/>
    </source>
</evidence>
<proteinExistence type="inferred from homology"/>
<dbReference type="InterPro" id="IPR037069">
    <property type="entry name" value="AcylCoA_DH/ox_N_sf"/>
</dbReference>
<dbReference type="InterPro" id="IPR006091">
    <property type="entry name" value="Acyl-CoA_Oxase/DH_mid-dom"/>
</dbReference>
<dbReference type="EMBL" id="WVQY01000008">
    <property type="protein sequence ID" value="NOD32161.1"/>
    <property type="molecule type" value="Genomic_DNA"/>
</dbReference>
<dbReference type="InterPro" id="IPR009100">
    <property type="entry name" value="AcylCoA_DH/oxidase_NM_dom_sf"/>
</dbReference>
<dbReference type="PIRSF" id="PIRSF016578">
    <property type="entry name" value="HsaA"/>
    <property type="match status" value="1"/>
</dbReference>
<comment type="cofactor">
    <cofactor evidence="1 5">
        <name>FAD</name>
        <dbReference type="ChEBI" id="CHEBI:57692"/>
    </cofactor>
</comment>
<dbReference type="Proteomes" id="UP000599383">
    <property type="component" value="Unassembled WGS sequence"/>
</dbReference>
<dbReference type="PANTHER" id="PTHR43831">
    <property type="entry name" value="ISOBUTYRYL-COA DEHYDROGENASE"/>
    <property type="match status" value="1"/>
</dbReference>
<name>A0ABX1WFW1_9RHOB</name>
<feature type="domain" description="Acyl-CoA dehydrogenase/oxidase N-terminal" evidence="8">
    <location>
        <begin position="4"/>
        <end position="112"/>
    </location>
</feature>
<dbReference type="InterPro" id="IPR013786">
    <property type="entry name" value="AcylCoA_DH/ox_N"/>
</dbReference>
<evidence type="ECO:0000256" key="1">
    <source>
        <dbReference type="ARBA" id="ARBA00001974"/>
    </source>
</evidence>
<dbReference type="Pfam" id="PF00441">
    <property type="entry name" value="Acyl-CoA_dh_1"/>
    <property type="match status" value="1"/>
</dbReference>
<dbReference type="Pfam" id="PF02771">
    <property type="entry name" value="Acyl-CoA_dh_N"/>
    <property type="match status" value="1"/>
</dbReference>
<dbReference type="Gene3D" id="1.20.140.10">
    <property type="entry name" value="Butyryl-CoA Dehydrogenase, subunit A, domain 3"/>
    <property type="match status" value="1"/>
</dbReference>
<evidence type="ECO:0000259" key="7">
    <source>
        <dbReference type="Pfam" id="PF02770"/>
    </source>
</evidence>
<dbReference type="Pfam" id="PF02770">
    <property type="entry name" value="Acyl-CoA_dh_M"/>
    <property type="match status" value="1"/>
</dbReference>
<keyword evidence="4 5" id="KW-0274">FAD</keyword>
<feature type="domain" description="Acyl-CoA oxidase/dehydrogenase middle" evidence="7">
    <location>
        <begin position="118"/>
        <end position="213"/>
    </location>
</feature>
<accession>A0ABX1WFW1</accession>
<dbReference type="InterPro" id="IPR009075">
    <property type="entry name" value="AcylCo_DH/oxidase_C"/>
</dbReference>
<keyword evidence="10" id="KW-1185">Reference proteome</keyword>
<feature type="domain" description="Acyl-CoA dehydrogenase/oxidase C-terminal" evidence="6">
    <location>
        <begin position="225"/>
        <end position="372"/>
    </location>
</feature>
<evidence type="ECO:0000259" key="8">
    <source>
        <dbReference type="Pfam" id="PF02771"/>
    </source>
</evidence>
<dbReference type="InterPro" id="IPR052547">
    <property type="entry name" value="Mito_Isobutyryl-CoADH"/>
</dbReference>
<comment type="caution">
    <text evidence="9">The sequence shown here is derived from an EMBL/GenBank/DDBJ whole genome shotgun (WGS) entry which is preliminary data.</text>
</comment>
<dbReference type="RefSeq" id="WP_171364339.1">
    <property type="nucleotide sequence ID" value="NZ_WVQY01000008.1"/>
</dbReference>
<dbReference type="PANTHER" id="PTHR43831:SF1">
    <property type="entry name" value="ISOBUTYRYL-COA DEHYDROGENASE, MITOCHONDRIAL"/>
    <property type="match status" value="1"/>
</dbReference>
<organism evidence="9 10">
    <name type="scientific">Ruegeria atlantica</name>
    <dbReference type="NCBI Taxonomy" id="81569"/>
    <lineage>
        <taxon>Bacteria</taxon>
        <taxon>Pseudomonadati</taxon>
        <taxon>Pseudomonadota</taxon>
        <taxon>Alphaproteobacteria</taxon>
        <taxon>Rhodobacterales</taxon>
        <taxon>Roseobacteraceae</taxon>
        <taxon>Ruegeria</taxon>
    </lineage>
</organism>
<reference evidence="9 10" key="1">
    <citation type="submission" date="2019-12" db="EMBL/GenBank/DDBJ databases">
        <title>Ruegeria JWLKs population differentiation of coral mucus and skeleton niches.</title>
        <authorList>
            <person name="Luo D."/>
        </authorList>
    </citation>
    <scope>NUCLEOTIDE SEQUENCE [LARGE SCALE GENOMIC DNA]</scope>
    <source>
        <strain evidence="9 10">HKCCD6238</strain>
    </source>
</reference>
<dbReference type="InterPro" id="IPR036250">
    <property type="entry name" value="AcylCo_DH-like_C"/>
</dbReference>
<dbReference type="SUPFAM" id="SSF56645">
    <property type="entry name" value="Acyl-CoA dehydrogenase NM domain-like"/>
    <property type="match status" value="1"/>
</dbReference>
<gene>
    <name evidence="9" type="ORF">GS617_17980</name>
</gene>
<evidence type="ECO:0000256" key="3">
    <source>
        <dbReference type="ARBA" id="ARBA00022630"/>
    </source>
</evidence>
<dbReference type="Gene3D" id="2.40.110.10">
    <property type="entry name" value="Butyryl-CoA Dehydrogenase, subunit A, domain 2"/>
    <property type="match status" value="1"/>
</dbReference>
<evidence type="ECO:0000256" key="2">
    <source>
        <dbReference type="ARBA" id="ARBA00009347"/>
    </source>
</evidence>
<dbReference type="InterPro" id="IPR046373">
    <property type="entry name" value="Acyl-CoA_Oxase/DH_mid-dom_sf"/>
</dbReference>
<keyword evidence="3 5" id="KW-0285">Flavoprotein</keyword>
<evidence type="ECO:0000259" key="6">
    <source>
        <dbReference type="Pfam" id="PF00441"/>
    </source>
</evidence>
<comment type="similarity">
    <text evidence="2 5">Belongs to the acyl-CoA dehydrogenase family.</text>
</comment>
<evidence type="ECO:0000313" key="10">
    <source>
        <dbReference type="Proteomes" id="UP000599383"/>
    </source>
</evidence>
<evidence type="ECO:0000313" key="9">
    <source>
        <dbReference type="EMBL" id="NOD32161.1"/>
    </source>
</evidence>